<dbReference type="AlphaFoldDB" id="A0A158K512"/>
<evidence type="ECO:0000256" key="2">
    <source>
        <dbReference type="ARBA" id="ARBA00022692"/>
    </source>
</evidence>
<keyword evidence="2 5" id="KW-0812">Transmembrane</keyword>
<keyword evidence="7" id="KW-1185">Reference proteome</keyword>
<gene>
    <name evidence="6" type="ORF">AWB68_04859</name>
</gene>
<dbReference type="PANTHER" id="PTHR30168">
    <property type="entry name" value="PUTATIVE MEMBRANE PROTEIN YPFJ"/>
    <property type="match status" value="1"/>
</dbReference>
<accession>A0A158K512</accession>
<sequence>MVRIMLVSKTVREMCQVVTSANVPKDPASNIAAFLPRPCALERRNNMRLDDEAESQNVEDRRGGGGGFRIGGGSIGIGTIVVALAASYFLGINPMVIINGASQLQGNAPQQQAAPANQPPANDAGAVFVRRVLGNTERTWQEIFRTQFNQDYPPPKLVLFTGGTQTACGTGQAAMGPFYCPADRKVYIDLSFYRELRERFGASGDFAQAYVIAHEVGHHVQNVLGISSKVDSARSRMSRQQANELSVRVELQADCFAGVWAATAQRDNARLIEPGDFAEGLNAAGAIGDDRLQQETQGRVVPEAFTHGTSEQRQRWLKRGLTSGDVRQCDTFSAASL</sequence>
<keyword evidence="3 5" id="KW-1133">Transmembrane helix</keyword>
<comment type="subcellular location">
    <subcellularLocation>
        <location evidence="1">Membrane</location>
        <topology evidence="1">Single-pass membrane protein</topology>
    </subcellularLocation>
</comment>
<evidence type="ECO:0000256" key="5">
    <source>
        <dbReference type="SAM" id="Phobius"/>
    </source>
</evidence>
<evidence type="ECO:0000256" key="1">
    <source>
        <dbReference type="ARBA" id="ARBA00004167"/>
    </source>
</evidence>
<dbReference type="Proteomes" id="UP000054770">
    <property type="component" value="Unassembled WGS sequence"/>
</dbReference>
<keyword evidence="4 5" id="KW-0472">Membrane</keyword>
<name>A0A158K512_9BURK</name>
<dbReference type="PANTHER" id="PTHR30168:SF0">
    <property type="entry name" value="INNER MEMBRANE PROTEIN"/>
    <property type="match status" value="1"/>
</dbReference>
<feature type="transmembrane region" description="Helical" evidence="5">
    <location>
        <begin position="70"/>
        <end position="90"/>
    </location>
</feature>
<dbReference type="InterPro" id="IPR007343">
    <property type="entry name" value="Uncharacterised_pept_Zn_put"/>
</dbReference>
<dbReference type="GO" id="GO:0016020">
    <property type="term" value="C:membrane"/>
    <property type="evidence" value="ECO:0007669"/>
    <property type="project" value="UniProtKB-SubCell"/>
</dbReference>
<organism evidence="6 7">
    <name type="scientific">Caballeronia choica</name>
    <dbReference type="NCBI Taxonomy" id="326476"/>
    <lineage>
        <taxon>Bacteria</taxon>
        <taxon>Pseudomonadati</taxon>
        <taxon>Pseudomonadota</taxon>
        <taxon>Betaproteobacteria</taxon>
        <taxon>Burkholderiales</taxon>
        <taxon>Burkholderiaceae</taxon>
        <taxon>Caballeronia</taxon>
    </lineage>
</organism>
<proteinExistence type="predicted"/>
<evidence type="ECO:0000256" key="4">
    <source>
        <dbReference type="ARBA" id="ARBA00023136"/>
    </source>
</evidence>
<evidence type="ECO:0000256" key="3">
    <source>
        <dbReference type="ARBA" id="ARBA00022989"/>
    </source>
</evidence>
<dbReference type="Pfam" id="PF04228">
    <property type="entry name" value="Zn_peptidase"/>
    <property type="match status" value="1"/>
</dbReference>
<protein>
    <submittedName>
        <fullName evidence="6">Neutral zinc metallopeptidase</fullName>
    </submittedName>
</protein>
<comment type="caution">
    <text evidence="6">The sequence shown here is derived from an EMBL/GenBank/DDBJ whole genome shotgun (WGS) entry which is preliminary data.</text>
</comment>
<evidence type="ECO:0000313" key="6">
    <source>
        <dbReference type="EMBL" id="SAL75853.1"/>
    </source>
</evidence>
<reference evidence="6" key="1">
    <citation type="submission" date="2016-01" db="EMBL/GenBank/DDBJ databases">
        <authorList>
            <person name="Peeters C."/>
        </authorList>
    </citation>
    <scope>NUCLEOTIDE SEQUENCE [LARGE SCALE GENOMIC DNA]</scope>
    <source>
        <strain evidence="6">LMG 22940</strain>
    </source>
</reference>
<evidence type="ECO:0000313" key="7">
    <source>
        <dbReference type="Proteomes" id="UP000054770"/>
    </source>
</evidence>
<dbReference type="EMBL" id="FCON02000062">
    <property type="protein sequence ID" value="SAL75853.1"/>
    <property type="molecule type" value="Genomic_DNA"/>
</dbReference>